<sequence>MNNNQLRDYQMEILSDLTYSRAAFFRRHSGIPLHLIRMYLNNETQMMNLLDRLSRPPPAPAPRAISPLQPLDIPLNIVQLLFGRDAFVGLGQGQGQNQFWDAVTVGLTPEQFAAGTREYQTTDLAEQDQCCICQESISAEPSVDTLCPGDPLGDGVTVTNHHSFHRRCATAWFAISTKCPVCRADLRTLNPTNTNAVPVTVPGGEPSLAAPAPGGGVHPNV</sequence>
<dbReference type="EMBL" id="MN740652">
    <property type="protein sequence ID" value="QHS79780.1"/>
    <property type="molecule type" value="Genomic_DNA"/>
</dbReference>
<dbReference type="SUPFAM" id="SSF57850">
    <property type="entry name" value="RING/U-box"/>
    <property type="match status" value="1"/>
</dbReference>
<dbReference type="InterPro" id="IPR001841">
    <property type="entry name" value="Znf_RING"/>
</dbReference>
<dbReference type="PROSITE" id="PS50089">
    <property type="entry name" value="ZF_RING_2"/>
    <property type="match status" value="1"/>
</dbReference>
<accession>A0A6C0AK02</accession>
<evidence type="ECO:0000259" key="2">
    <source>
        <dbReference type="PROSITE" id="PS50089"/>
    </source>
</evidence>
<proteinExistence type="predicted"/>
<feature type="domain" description="RING-type" evidence="2">
    <location>
        <begin position="130"/>
        <end position="183"/>
    </location>
</feature>
<evidence type="ECO:0000313" key="3">
    <source>
        <dbReference type="EMBL" id="QHS79780.1"/>
    </source>
</evidence>
<dbReference type="AlphaFoldDB" id="A0A6C0AK02"/>
<feature type="region of interest" description="Disordered" evidence="1">
    <location>
        <begin position="197"/>
        <end position="221"/>
    </location>
</feature>
<dbReference type="Gene3D" id="3.30.40.10">
    <property type="entry name" value="Zinc/RING finger domain, C3HC4 (zinc finger)"/>
    <property type="match status" value="1"/>
</dbReference>
<organism evidence="3">
    <name type="scientific">viral metagenome</name>
    <dbReference type="NCBI Taxonomy" id="1070528"/>
    <lineage>
        <taxon>unclassified sequences</taxon>
        <taxon>metagenomes</taxon>
        <taxon>organismal metagenomes</taxon>
    </lineage>
</organism>
<name>A0A6C0AK02_9ZZZZ</name>
<dbReference type="InterPro" id="IPR013083">
    <property type="entry name" value="Znf_RING/FYVE/PHD"/>
</dbReference>
<evidence type="ECO:0000256" key="1">
    <source>
        <dbReference type="SAM" id="MobiDB-lite"/>
    </source>
</evidence>
<reference evidence="3" key="1">
    <citation type="journal article" date="2020" name="Nature">
        <title>Giant virus diversity and host interactions through global metagenomics.</title>
        <authorList>
            <person name="Schulz F."/>
            <person name="Roux S."/>
            <person name="Paez-Espino D."/>
            <person name="Jungbluth S."/>
            <person name="Walsh D.A."/>
            <person name="Denef V.J."/>
            <person name="McMahon K.D."/>
            <person name="Konstantinidis K.T."/>
            <person name="Eloe-Fadrosh E.A."/>
            <person name="Kyrpides N.C."/>
            <person name="Woyke T."/>
        </authorList>
    </citation>
    <scope>NUCLEOTIDE SEQUENCE</scope>
    <source>
        <strain evidence="3">GVMAG-S-1035303-20</strain>
    </source>
</reference>
<protein>
    <recommendedName>
        <fullName evidence="2">RING-type domain-containing protein</fullName>
    </recommendedName>
</protein>